<accession>A0A0S4TVS4</accession>
<sequence length="115" mass="12665">MFRASSKRAAMPRLGKLLREDLSSPCRLPLCTGASIKGLPEHVAGVAVPGRISRYANVPRSTSGARCLWHKLCRTTTHMTQNGDSQELKENKISHSIFSRGFHDFEGCPSHCDSL</sequence>
<evidence type="ECO:0000313" key="1">
    <source>
        <dbReference type="EMBL" id="CUV13615.1"/>
    </source>
</evidence>
<dbReference type="AlphaFoldDB" id="A0A0S4TVS4"/>
<dbReference type="EMBL" id="LN899819">
    <property type="protein sequence ID" value="CUV13615.1"/>
    <property type="molecule type" value="Genomic_DNA"/>
</dbReference>
<organism evidence="1">
    <name type="scientific">Ralstonia solanacearum</name>
    <name type="common">Pseudomonas solanacearum</name>
    <dbReference type="NCBI Taxonomy" id="305"/>
    <lineage>
        <taxon>Bacteria</taxon>
        <taxon>Pseudomonadati</taxon>
        <taxon>Pseudomonadota</taxon>
        <taxon>Betaproteobacteria</taxon>
        <taxon>Burkholderiales</taxon>
        <taxon>Burkholderiaceae</taxon>
        <taxon>Ralstonia</taxon>
        <taxon>Ralstonia solanacearum species complex</taxon>
    </lineage>
</organism>
<reference evidence="1" key="1">
    <citation type="submission" date="2015-10" db="EMBL/GenBank/DDBJ databases">
        <authorList>
            <person name="Gilbert D.G."/>
        </authorList>
    </citation>
    <scope>NUCLEOTIDE SEQUENCE</scope>
    <source>
        <strain evidence="1">Phyl III-seqv23</strain>
    </source>
</reference>
<name>A0A0S4TVS4_RALSL</name>
<proteinExistence type="predicted"/>
<protein>
    <submittedName>
        <fullName evidence="1">Uncharacterized protein</fullName>
    </submittedName>
</protein>
<gene>
    <name evidence="1" type="ORF">RUN39_v1_590173</name>
</gene>